<keyword evidence="11" id="KW-1185">Reference proteome</keyword>
<reference evidence="10" key="1">
    <citation type="submission" date="2021-04" db="EMBL/GenBank/DDBJ databases">
        <authorList>
            <consortium name="Molecular Ecology Group"/>
        </authorList>
    </citation>
    <scope>NUCLEOTIDE SEQUENCE</scope>
</reference>
<gene>
    <name evidence="10" type="ORF">CUNI_LOCUS7125</name>
</gene>
<keyword evidence="3 8" id="KW-1133">Transmembrane helix</keyword>
<evidence type="ECO:0000256" key="6">
    <source>
        <dbReference type="ARBA" id="ARBA00023170"/>
    </source>
</evidence>
<evidence type="ECO:0000256" key="8">
    <source>
        <dbReference type="SAM" id="Phobius"/>
    </source>
</evidence>
<accession>A0A8S3YWI8</accession>
<protein>
    <recommendedName>
        <fullName evidence="9">G-protein coupled receptors family 1 profile domain-containing protein</fullName>
    </recommendedName>
</protein>
<keyword evidence="6" id="KW-0675">Receptor</keyword>
<comment type="caution">
    <text evidence="10">The sequence shown here is derived from an EMBL/GenBank/DDBJ whole genome shotgun (WGS) entry which is preliminary data.</text>
</comment>
<keyword evidence="4" id="KW-0297">G-protein coupled receptor</keyword>
<feature type="transmembrane region" description="Helical" evidence="8">
    <location>
        <begin position="35"/>
        <end position="64"/>
    </location>
</feature>
<keyword evidence="7" id="KW-0807">Transducer</keyword>
<name>A0A8S3YWI8_9EUPU</name>
<evidence type="ECO:0000256" key="2">
    <source>
        <dbReference type="ARBA" id="ARBA00022692"/>
    </source>
</evidence>
<dbReference type="OrthoDB" id="5950040at2759"/>
<dbReference type="Proteomes" id="UP000678393">
    <property type="component" value="Unassembled WGS sequence"/>
</dbReference>
<evidence type="ECO:0000256" key="7">
    <source>
        <dbReference type="ARBA" id="ARBA00023224"/>
    </source>
</evidence>
<dbReference type="PRINTS" id="PR00237">
    <property type="entry name" value="GPCRRHODOPSN"/>
</dbReference>
<evidence type="ECO:0000256" key="5">
    <source>
        <dbReference type="ARBA" id="ARBA00023136"/>
    </source>
</evidence>
<evidence type="ECO:0000256" key="4">
    <source>
        <dbReference type="ARBA" id="ARBA00023040"/>
    </source>
</evidence>
<dbReference type="PANTHER" id="PTHR24243:SF208">
    <property type="entry name" value="PYROKININ-1 RECEPTOR"/>
    <property type="match status" value="1"/>
</dbReference>
<feature type="domain" description="G-protein coupled receptors family 1 profile" evidence="9">
    <location>
        <begin position="55"/>
        <end position="90"/>
    </location>
</feature>
<proteinExistence type="predicted"/>
<comment type="subcellular location">
    <subcellularLocation>
        <location evidence="1">Membrane</location>
        <topology evidence="1">Multi-pass membrane protein</topology>
    </subcellularLocation>
</comment>
<dbReference type="AlphaFoldDB" id="A0A8S3YWI8"/>
<feature type="non-terminal residue" evidence="10">
    <location>
        <position position="90"/>
    </location>
</feature>
<dbReference type="Gene3D" id="1.20.1070.10">
    <property type="entry name" value="Rhodopsin 7-helix transmembrane proteins"/>
    <property type="match status" value="1"/>
</dbReference>
<evidence type="ECO:0000313" key="10">
    <source>
        <dbReference type="EMBL" id="CAG5121567.1"/>
    </source>
</evidence>
<dbReference type="GO" id="GO:0005886">
    <property type="term" value="C:plasma membrane"/>
    <property type="evidence" value="ECO:0007669"/>
    <property type="project" value="TreeGrafter"/>
</dbReference>
<dbReference type="SUPFAM" id="SSF81321">
    <property type="entry name" value="Family A G protein-coupled receptor-like"/>
    <property type="match status" value="1"/>
</dbReference>
<evidence type="ECO:0000256" key="3">
    <source>
        <dbReference type="ARBA" id="ARBA00022989"/>
    </source>
</evidence>
<dbReference type="InterPro" id="IPR000276">
    <property type="entry name" value="GPCR_Rhodpsn"/>
</dbReference>
<dbReference type="InterPro" id="IPR017452">
    <property type="entry name" value="GPCR_Rhodpsn_7TM"/>
</dbReference>
<evidence type="ECO:0000259" key="9">
    <source>
        <dbReference type="PROSITE" id="PS50262"/>
    </source>
</evidence>
<dbReference type="PANTHER" id="PTHR24243">
    <property type="entry name" value="G-PROTEIN COUPLED RECEPTOR"/>
    <property type="match status" value="1"/>
</dbReference>
<dbReference type="GO" id="GO:0008188">
    <property type="term" value="F:neuropeptide receptor activity"/>
    <property type="evidence" value="ECO:0007669"/>
    <property type="project" value="TreeGrafter"/>
</dbReference>
<dbReference type="PROSITE" id="PS50262">
    <property type="entry name" value="G_PROTEIN_RECEP_F1_2"/>
    <property type="match status" value="1"/>
</dbReference>
<organism evidence="10 11">
    <name type="scientific">Candidula unifasciata</name>
    <dbReference type="NCBI Taxonomy" id="100452"/>
    <lineage>
        <taxon>Eukaryota</taxon>
        <taxon>Metazoa</taxon>
        <taxon>Spiralia</taxon>
        <taxon>Lophotrochozoa</taxon>
        <taxon>Mollusca</taxon>
        <taxon>Gastropoda</taxon>
        <taxon>Heterobranchia</taxon>
        <taxon>Euthyneura</taxon>
        <taxon>Panpulmonata</taxon>
        <taxon>Eupulmonata</taxon>
        <taxon>Stylommatophora</taxon>
        <taxon>Helicina</taxon>
        <taxon>Helicoidea</taxon>
        <taxon>Geomitridae</taxon>
        <taxon>Candidula</taxon>
    </lineage>
</organism>
<sequence length="90" mass="10026">MEQLTSDQTDVQVANNTTSVEKLMLDMLGPRQKDFASAVLLTIVYSVIFITGSIGNICTCLVIVRNSCMQTTTNYYLFSLAMSDLLLIFF</sequence>
<evidence type="ECO:0000256" key="1">
    <source>
        <dbReference type="ARBA" id="ARBA00004141"/>
    </source>
</evidence>
<keyword evidence="2 8" id="KW-0812">Transmembrane</keyword>
<keyword evidence="5 8" id="KW-0472">Membrane</keyword>
<evidence type="ECO:0000313" key="11">
    <source>
        <dbReference type="Proteomes" id="UP000678393"/>
    </source>
</evidence>
<dbReference type="EMBL" id="CAJHNH020001112">
    <property type="protein sequence ID" value="CAG5121567.1"/>
    <property type="molecule type" value="Genomic_DNA"/>
</dbReference>